<evidence type="ECO:0000313" key="2">
    <source>
        <dbReference type="Proteomes" id="UP001055811"/>
    </source>
</evidence>
<protein>
    <submittedName>
        <fullName evidence="1">Uncharacterized protein</fullName>
    </submittedName>
</protein>
<organism evidence="1 2">
    <name type="scientific">Cichorium intybus</name>
    <name type="common">Chicory</name>
    <dbReference type="NCBI Taxonomy" id="13427"/>
    <lineage>
        <taxon>Eukaryota</taxon>
        <taxon>Viridiplantae</taxon>
        <taxon>Streptophyta</taxon>
        <taxon>Embryophyta</taxon>
        <taxon>Tracheophyta</taxon>
        <taxon>Spermatophyta</taxon>
        <taxon>Magnoliopsida</taxon>
        <taxon>eudicotyledons</taxon>
        <taxon>Gunneridae</taxon>
        <taxon>Pentapetalae</taxon>
        <taxon>asterids</taxon>
        <taxon>campanulids</taxon>
        <taxon>Asterales</taxon>
        <taxon>Asteraceae</taxon>
        <taxon>Cichorioideae</taxon>
        <taxon>Cichorieae</taxon>
        <taxon>Cichoriinae</taxon>
        <taxon>Cichorium</taxon>
    </lineage>
</organism>
<sequence length="75" mass="8634">MGRKRSFKEHFLKCGGYGDVNSAKPHPPQNMDCGEKTNPNEASLVHGWQKRHMKNGKWCNQKAEDDYVSDIQLMQ</sequence>
<dbReference type="Proteomes" id="UP001055811">
    <property type="component" value="Linkage Group LG04"/>
</dbReference>
<keyword evidence="2" id="KW-1185">Reference proteome</keyword>
<dbReference type="EMBL" id="CM042012">
    <property type="protein sequence ID" value="KAI3753361.1"/>
    <property type="molecule type" value="Genomic_DNA"/>
</dbReference>
<gene>
    <name evidence="1" type="ORF">L2E82_25413</name>
</gene>
<comment type="caution">
    <text evidence="1">The sequence shown here is derived from an EMBL/GenBank/DDBJ whole genome shotgun (WGS) entry which is preliminary data.</text>
</comment>
<reference evidence="2" key="1">
    <citation type="journal article" date="2022" name="Mol. Ecol. Resour.">
        <title>The genomes of chicory, endive, great burdock and yacon provide insights into Asteraceae palaeo-polyploidization history and plant inulin production.</title>
        <authorList>
            <person name="Fan W."/>
            <person name="Wang S."/>
            <person name="Wang H."/>
            <person name="Wang A."/>
            <person name="Jiang F."/>
            <person name="Liu H."/>
            <person name="Zhao H."/>
            <person name="Xu D."/>
            <person name="Zhang Y."/>
        </authorList>
    </citation>
    <scope>NUCLEOTIDE SEQUENCE [LARGE SCALE GENOMIC DNA]</scope>
    <source>
        <strain evidence="2">cv. Punajuju</strain>
    </source>
</reference>
<name>A0ACB9E3K0_CICIN</name>
<accession>A0ACB9E3K0</accession>
<evidence type="ECO:0000313" key="1">
    <source>
        <dbReference type="EMBL" id="KAI3753361.1"/>
    </source>
</evidence>
<proteinExistence type="predicted"/>
<reference evidence="1 2" key="2">
    <citation type="journal article" date="2022" name="Mol. Ecol. Resour.">
        <title>The genomes of chicory, endive, great burdock and yacon provide insights into Asteraceae paleo-polyploidization history and plant inulin production.</title>
        <authorList>
            <person name="Fan W."/>
            <person name="Wang S."/>
            <person name="Wang H."/>
            <person name="Wang A."/>
            <person name="Jiang F."/>
            <person name="Liu H."/>
            <person name="Zhao H."/>
            <person name="Xu D."/>
            <person name="Zhang Y."/>
        </authorList>
    </citation>
    <scope>NUCLEOTIDE SEQUENCE [LARGE SCALE GENOMIC DNA]</scope>
    <source>
        <strain evidence="2">cv. Punajuju</strain>
        <tissue evidence="1">Leaves</tissue>
    </source>
</reference>